<evidence type="ECO:0000256" key="10">
    <source>
        <dbReference type="PROSITE-ProRule" id="PRU00176"/>
    </source>
</evidence>
<keyword evidence="3" id="KW-0507">mRNA processing</keyword>
<dbReference type="Proteomes" id="UP001627284">
    <property type="component" value="Unassembled WGS sequence"/>
</dbReference>
<dbReference type="GO" id="GO:0005681">
    <property type="term" value="C:spliceosomal complex"/>
    <property type="evidence" value="ECO:0007669"/>
    <property type="project" value="UniProtKB-KW"/>
</dbReference>
<evidence type="ECO:0000256" key="5">
    <source>
        <dbReference type="ARBA" id="ARBA00022737"/>
    </source>
</evidence>
<accession>A0ABD2TJN5</accession>
<dbReference type="InterPro" id="IPR000504">
    <property type="entry name" value="RRM_dom"/>
</dbReference>
<dbReference type="Gene3D" id="3.30.70.330">
    <property type="match status" value="2"/>
</dbReference>
<dbReference type="GO" id="GO:0003723">
    <property type="term" value="F:RNA binding"/>
    <property type="evidence" value="ECO:0007669"/>
    <property type="project" value="UniProtKB-UniRule"/>
</dbReference>
<keyword evidence="4" id="KW-0747">Spliceosome</keyword>
<dbReference type="Pfam" id="PF00076">
    <property type="entry name" value="RRM_1"/>
    <property type="match status" value="1"/>
</dbReference>
<gene>
    <name evidence="12" type="ORF">AABB24_016975</name>
</gene>
<keyword evidence="8" id="KW-0539">Nucleus</keyword>
<dbReference type="AlphaFoldDB" id="A0ABD2TJN5"/>
<keyword evidence="13" id="KW-1185">Reference proteome</keyword>
<evidence type="ECO:0000313" key="12">
    <source>
        <dbReference type="EMBL" id="KAL3356082.1"/>
    </source>
</evidence>
<evidence type="ECO:0000256" key="8">
    <source>
        <dbReference type="ARBA" id="ARBA00023242"/>
    </source>
</evidence>
<dbReference type="InterPro" id="IPR012677">
    <property type="entry name" value="Nucleotide-bd_a/b_plait_sf"/>
</dbReference>
<evidence type="ECO:0000259" key="11">
    <source>
        <dbReference type="PROSITE" id="PS50102"/>
    </source>
</evidence>
<dbReference type="PROSITE" id="PS50102">
    <property type="entry name" value="RRM"/>
    <property type="match status" value="1"/>
</dbReference>
<dbReference type="FunFam" id="3.30.70.330:FF:000299">
    <property type="entry name" value="Serine/arginine-rich splicing factor RS31"/>
    <property type="match status" value="1"/>
</dbReference>
<evidence type="ECO:0000256" key="7">
    <source>
        <dbReference type="ARBA" id="ARBA00023187"/>
    </source>
</evidence>
<organism evidence="12 13">
    <name type="scientific">Solanum stoloniferum</name>
    <dbReference type="NCBI Taxonomy" id="62892"/>
    <lineage>
        <taxon>Eukaryota</taxon>
        <taxon>Viridiplantae</taxon>
        <taxon>Streptophyta</taxon>
        <taxon>Embryophyta</taxon>
        <taxon>Tracheophyta</taxon>
        <taxon>Spermatophyta</taxon>
        <taxon>Magnoliopsida</taxon>
        <taxon>eudicotyledons</taxon>
        <taxon>Gunneridae</taxon>
        <taxon>Pentapetalae</taxon>
        <taxon>asterids</taxon>
        <taxon>lamiids</taxon>
        <taxon>Solanales</taxon>
        <taxon>Solanaceae</taxon>
        <taxon>Solanoideae</taxon>
        <taxon>Solaneae</taxon>
        <taxon>Solanum</taxon>
    </lineage>
</organism>
<feature type="domain" description="RRM" evidence="11">
    <location>
        <begin position="106"/>
        <end position="177"/>
    </location>
</feature>
<sequence>MLSNDYSDLSFKPLISLHHLDHHHHHHHDLVHARPSTSLLSSSPHIIAGYAFVYFEDERDAADAIRGTDNMPFGYERRRLSVEWAKGERGRHHDGPKSGGNQRPTKTLFVINFDPIRTRVRDIEKHFEPHGKVLHVRIRRNFAFVQFENQEEATRALECTHMSKVLDRVVSVEYALKDDDERGDKI</sequence>
<keyword evidence="6 10" id="KW-0694">RNA-binding</keyword>
<dbReference type="EMBL" id="JBJKTR010000010">
    <property type="protein sequence ID" value="KAL3356082.1"/>
    <property type="molecule type" value="Genomic_DNA"/>
</dbReference>
<dbReference type="InterPro" id="IPR035979">
    <property type="entry name" value="RBD_domain_sf"/>
</dbReference>
<evidence type="ECO:0000313" key="13">
    <source>
        <dbReference type="Proteomes" id="UP001627284"/>
    </source>
</evidence>
<comment type="similarity">
    <text evidence="9">Belongs to the splicing factor SR family. RS subfamily.</text>
</comment>
<keyword evidence="2" id="KW-0597">Phosphoprotein</keyword>
<evidence type="ECO:0000256" key="1">
    <source>
        <dbReference type="ARBA" id="ARBA00004324"/>
    </source>
</evidence>
<comment type="caution">
    <text evidence="12">The sequence shown here is derived from an EMBL/GenBank/DDBJ whole genome shotgun (WGS) entry which is preliminary data.</text>
</comment>
<keyword evidence="7" id="KW-0508">mRNA splicing</keyword>
<name>A0ABD2TJN5_9SOLN</name>
<evidence type="ECO:0000256" key="3">
    <source>
        <dbReference type="ARBA" id="ARBA00022664"/>
    </source>
</evidence>
<evidence type="ECO:0000256" key="6">
    <source>
        <dbReference type="ARBA" id="ARBA00022884"/>
    </source>
</evidence>
<dbReference type="GO" id="GO:0006397">
    <property type="term" value="P:mRNA processing"/>
    <property type="evidence" value="ECO:0007669"/>
    <property type="project" value="UniProtKB-KW"/>
</dbReference>
<dbReference type="PANTHER" id="PTHR23147">
    <property type="entry name" value="SERINE/ARGININE RICH SPLICING FACTOR"/>
    <property type="match status" value="1"/>
</dbReference>
<comment type="subcellular location">
    <subcellularLocation>
        <location evidence="1">Nucleus speckle</location>
    </subcellularLocation>
</comment>
<protein>
    <recommendedName>
        <fullName evidence="11">RRM domain-containing protein</fullName>
    </recommendedName>
</protein>
<evidence type="ECO:0000256" key="9">
    <source>
        <dbReference type="ARBA" id="ARBA00061587"/>
    </source>
</evidence>
<dbReference type="GO" id="GO:0016607">
    <property type="term" value="C:nuclear speck"/>
    <property type="evidence" value="ECO:0007669"/>
    <property type="project" value="UniProtKB-SubCell"/>
</dbReference>
<keyword evidence="5" id="KW-0677">Repeat</keyword>
<dbReference type="SUPFAM" id="SSF54928">
    <property type="entry name" value="RNA-binding domain, RBD"/>
    <property type="match status" value="1"/>
</dbReference>
<dbReference type="GO" id="GO:0008380">
    <property type="term" value="P:RNA splicing"/>
    <property type="evidence" value="ECO:0007669"/>
    <property type="project" value="UniProtKB-KW"/>
</dbReference>
<evidence type="ECO:0000256" key="2">
    <source>
        <dbReference type="ARBA" id="ARBA00022553"/>
    </source>
</evidence>
<proteinExistence type="inferred from homology"/>
<dbReference type="InterPro" id="IPR050907">
    <property type="entry name" value="SRSF"/>
</dbReference>
<evidence type="ECO:0000256" key="4">
    <source>
        <dbReference type="ARBA" id="ARBA00022728"/>
    </source>
</evidence>
<dbReference type="SMART" id="SM00360">
    <property type="entry name" value="RRM"/>
    <property type="match status" value="1"/>
</dbReference>
<reference evidence="12 13" key="1">
    <citation type="submission" date="2024-05" db="EMBL/GenBank/DDBJ databases">
        <title>De novo assembly of an allotetraploid wild potato.</title>
        <authorList>
            <person name="Hosaka A.J."/>
        </authorList>
    </citation>
    <scope>NUCLEOTIDE SEQUENCE [LARGE SCALE GENOMIC DNA]</scope>
    <source>
        <tissue evidence="12">Young leaves</tissue>
    </source>
</reference>